<dbReference type="Gene3D" id="3.30.450.20">
    <property type="entry name" value="PAS domain"/>
    <property type="match status" value="1"/>
</dbReference>
<accession>A0A0S3PU89</accession>
<evidence type="ECO:0000313" key="3">
    <source>
        <dbReference type="Proteomes" id="UP000236884"/>
    </source>
</evidence>
<evidence type="ECO:0000259" key="1">
    <source>
        <dbReference type="Pfam" id="PF21834"/>
    </source>
</evidence>
<name>A0A0S3PU89_9BRAD</name>
<dbReference type="Pfam" id="PF21834">
    <property type="entry name" value="DUF6894"/>
    <property type="match status" value="1"/>
</dbReference>
<gene>
    <name evidence="2" type="ORF">GJW-30_1_02046</name>
</gene>
<dbReference type="InterPro" id="IPR054189">
    <property type="entry name" value="DUF6894"/>
</dbReference>
<dbReference type="AlphaFoldDB" id="A0A0S3PU89"/>
<sequence>MAVAIEQAAAKQSRADAISRTLLFTHLIFGDTRISDRDGRIYANLAEVRAAAKCTVRRVVATWLESGEPLRLDVVVEITDSNGRVFDILSADYLLFETHVGNRLGKVALNSRHSYLLLRPDFVILDANHAFLKSTMTDLPTITGQEIFRMFPDNPGDPNAIGKTALAASFHDALLTKTTRSVHKLRYDIRARDGTWQERYWTSFNFPILDDNGEVEFLVSNVEDVTRDVPN</sequence>
<reference evidence="2 3" key="1">
    <citation type="submission" date="2015-08" db="EMBL/GenBank/DDBJ databases">
        <title>Investigation of the bacterial diversity of lava forest soil.</title>
        <authorList>
            <person name="Lee J.S."/>
        </authorList>
    </citation>
    <scope>NUCLEOTIDE SEQUENCE [LARGE SCALE GENOMIC DNA]</scope>
    <source>
        <strain evidence="2 3">GJW-30</strain>
    </source>
</reference>
<feature type="domain" description="DUF6894" evidence="1">
    <location>
        <begin position="24"/>
        <end position="85"/>
    </location>
</feature>
<proteinExistence type="predicted"/>
<dbReference type="SUPFAM" id="SSF55785">
    <property type="entry name" value="PYP-like sensor domain (PAS domain)"/>
    <property type="match status" value="1"/>
</dbReference>
<dbReference type="EMBL" id="AP014946">
    <property type="protein sequence ID" value="BAT59513.1"/>
    <property type="molecule type" value="Genomic_DNA"/>
</dbReference>
<dbReference type="KEGG" id="vgo:GJW-30_1_02046"/>
<organism evidence="2 3">
    <name type="scientific">Variibacter gotjawalensis</name>
    <dbReference type="NCBI Taxonomy" id="1333996"/>
    <lineage>
        <taxon>Bacteria</taxon>
        <taxon>Pseudomonadati</taxon>
        <taxon>Pseudomonadota</taxon>
        <taxon>Alphaproteobacteria</taxon>
        <taxon>Hyphomicrobiales</taxon>
        <taxon>Nitrobacteraceae</taxon>
        <taxon>Variibacter</taxon>
    </lineage>
</organism>
<evidence type="ECO:0000313" key="2">
    <source>
        <dbReference type="EMBL" id="BAT59513.1"/>
    </source>
</evidence>
<protein>
    <recommendedName>
        <fullName evidence="1">DUF6894 domain-containing protein</fullName>
    </recommendedName>
</protein>
<dbReference type="InterPro" id="IPR035965">
    <property type="entry name" value="PAS-like_dom_sf"/>
</dbReference>
<keyword evidence="3" id="KW-1185">Reference proteome</keyword>
<dbReference type="Proteomes" id="UP000236884">
    <property type="component" value="Chromosome"/>
</dbReference>